<dbReference type="AlphaFoldDB" id="A0A7K7VUE0"/>
<organism evidence="2 3">
    <name type="scientific">Eudromia elegans</name>
    <name type="common">Elegant crested-tinamou</name>
    <dbReference type="NCBI Taxonomy" id="8805"/>
    <lineage>
        <taxon>Eukaryota</taxon>
        <taxon>Metazoa</taxon>
        <taxon>Chordata</taxon>
        <taxon>Craniata</taxon>
        <taxon>Vertebrata</taxon>
        <taxon>Euteleostomi</taxon>
        <taxon>Archelosauria</taxon>
        <taxon>Archosauria</taxon>
        <taxon>Dinosauria</taxon>
        <taxon>Saurischia</taxon>
        <taxon>Theropoda</taxon>
        <taxon>Coelurosauria</taxon>
        <taxon>Aves</taxon>
        <taxon>Palaeognathae</taxon>
        <taxon>Tinamiformes</taxon>
        <taxon>Tinamidae</taxon>
        <taxon>Eudromia</taxon>
    </lineage>
</organism>
<reference evidence="2 3" key="1">
    <citation type="submission" date="2019-09" db="EMBL/GenBank/DDBJ databases">
        <title>Bird 10,000 Genomes (B10K) Project - Family phase.</title>
        <authorList>
            <person name="Zhang G."/>
        </authorList>
    </citation>
    <scope>NUCLEOTIDE SEQUENCE [LARGE SCALE GENOMIC DNA]</scope>
    <source>
        <strain evidence="2">B10K-LSUMZ-16893</strain>
    </source>
</reference>
<dbReference type="Pfam" id="PF01073">
    <property type="entry name" value="3Beta_HSD"/>
    <property type="match status" value="1"/>
</dbReference>
<feature type="domain" description="3-beta hydroxysteroid dehydrogenase/isomerase" evidence="1">
    <location>
        <begin position="1"/>
        <end position="100"/>
    </location>
</feature>
<dbReference type="GO" id="GO:0016616">
    <property type="term" value="F:oxidoreductase activity, acting on the CH-OH group of donors, NAD or NADP as acceptor"/>
    <property type="evidence" value="ECO:0007669"/>
    <property type="project" value="InterPro"/>
</dbReference>
<evidence type="ECO:0000259" key="1">
    <source>
        <dbReference type="Pfam" id="PF01073"/>
    </source>
</evidence>
<dbReference type="SUPFAM" id="SSF51735">
    <property type="entry name" value="NAD(P)-binding Rossmann-fold domains"/>
    <property type="match status" value="1"/>
</dbReference>
<evidence type="ECO:0000313" key="3">
    <source>
        <dbReference type="Proteomes" id="UP000533954"/>
    </source>
</evidence>
<keyword evidence="3" id="KW-1185">Reference proteome</keyword>
<dbReference type="GO" id="GO:0006694">
    <property type="term" value="P:steroid biosynthetic process"/>
    <property type="evidence" value="ECO:0007669"/>
    <property type="project" value="InterPro"/>
</dbReference>
<dbReference type="InterPro" id="IPR036291">
    <property type="entry name" value="NAD(P)-bd_dom_sf"/>
</dbReference>
<gene>
    <name evidence="2" type="primary">Hsd3b7</name>
    <name evidence="2" type="ORF">EUDELE_R14960</name>
</gene>
<protein>
    <submittedName>
        <fullName evidence="2">3BHS7 dehydrogenase</fullName>
    </submittedName>
</protein>
<dbReference type="Gene3D" id="3.40.50.720">
    <property type="entry name" value="NAD(P)-binding Rossmann-like Domain"/>
    <property type="match status" value="1"/>
</dbReference>
<dbReference type="OrthoDB" id="10262413at2759"/>
<accession>A0A7K7VUE0</accession>
<dbReference type="EMBL" id="VZSX01000802">
    <property type="protein sequence ID" value="NXA44261.1"/>
    <property type="molecule type" value="Genomic_DNA"/>
</dbReference>
<sequence length="101" mass="10901">MEVVGPNARGDPFVWGDEDTPYPVRHSHPYALSKAQAERLVLDANGATVAGGRRLRTCALRPTGVYGEGHPLLARLLRGGRAGRLLLLPPNAHHSRVYAGE</sequence>
<evidence type="ECO:0000313" key="2">
    <source>
        <dbReference type="EMBL" id="NXA44261.1"/>
    </source>
</evidence>
<proteinExistence type="predicted"/>
<dbReference type="InterPro" id="IPR002225">
    <property type="entry name" value="3Beta_OHSteriod_DH/Estase"/>
</dbReference>
<feature type="non-terminal residue" evidence="2">
    <location>
        <position position="1"/>
    </location>
</feature>
<dbReference type="Proteomes" id="UP000533954">
    <property type="component" value="Unassembled WGS sequence"/>
</dbReference>
<comment type="caution">
    <text evidence="2">The sequence shown here is derived from an EMBL/GenBank/DDBJ whole genome shotgun (WGS) entry which is preliminary data.</text>
</comment>
<feature type="non-terminal residue" evidence="2">
    <location>
        <position position="101"/>
    </location>
</feature>
<name>A0A7K7VUE0_EUDEL</name>